<dbReference type="Gene3D" id="3.40.50.1580">
    <property type="entry name" value="Nucleoside phosphorylase domain"/>
    <property type="match status" value="1"/>
</dbReference>
<sequence length="276" mass="30143">MFKTVFKSVVLSSALIAAVQLHAATTKQAPVVIQGALDIETDRMISQLKGVKTKTYGGWQFWEGTYQGYPIVISRTLMGMSNAAAATTLAIEHYHPKAIINQGTAGGHDPELKVFDIVLGKESENIGAFITDKKVLGEGSNSLTWHKSFNLLPKNNTPEEEIRHLRFEGDSKLLAAANSLKSTYTQGKVVEGVIGSADVWNNELDRIQYFHQNYKTSVEEMETASAAQVASLYKVPFLGIRVLSNNLTNNGNYNPGTGAACQDYVLNVAKAYLAQK</sequence>
<organism evidence="3 4">
    <name type="scientific">Acinetobacter boissieri</name>
    <dbReference type="NCBI Taxonomy" id="1219383"/>
    <lineage>
        <taxon>Bacteria</taxon>
        <taxon>Pseudomonadati</taxon>
        <taxon>Pseudomonadota</taxon>
        <taxon>Gammaproteobacteria</taxon>
        <taxon>Moraxellales</taxon>
        <taxon>Moraxellaceae</taxon>
        <taxon>Acinetobacter</taxon>
    </lineage>
</organism>
<keyword evidence="1" id="KW-0732">Signal</keyword>
<dbReference type="GO" id="GO:0005829">
    <property type="term" value="C:cytosol"/>
    <property type="evidence" value="ECO:0007669"/>
    <property type="project" value="TreeGrafter"/>
</dbReference>
<dbReference type="GO" id="GO:0009116">
    <property type="term" value="P:nucleoside metabolic process"/>
    <property type="evidence" value="ECO:0007669"/>
    <property type="project" value="InterPro"/>
</dbReference>
<dbReference type="GO" id="GO:0008782">
    <property type="term" value="F:adenosylhomocysteine nucleosidase activity"/>
    <property type="evidence" value="ECO:0007669"/>
    <property type="project" value="TreeGrafter"/>
</dbReference>
<dbReference type="PANTHER" id="PTHR46832">
    <property type="entry name" value="5'-METHYLTHIOADENOSINE/S-ADENOSYLHOMOCYSTEINE NUCLEOSIDASE"/>
    <property type="match status" value="1"/>
</dbReference>
<dbReference type="GO" id="GO:0019284">
    <property type="term" value="P:L-methionine salvage from S-adenosylmethionine"/>
    <property type="evidence" value="ECO:0007669"/>
    <property type="project" value="TreeGrafter"/>
</dbReference>
<feature type="domain" description="Nucleoside phosphorylase" evidence="2">
    <location>
        <begin position="31"/>
        <end position="249"/>
    </location>
</feature>
<dbReference type="InterPro" id="IPR000845">
    <property type="entry name" value="Nucleoside_phosphorylase_d"/>
</dbReference>
<feature type="signal peptide" evidence="1">
    <location>
        <begin position="1"/>
        <end position="23"/>
    </location>
</feature>
<dbReference type="EMBL" id="FMYL01000011">
    <property type="protein sequence ID" value="SDC18813.1"/>
    <property type="molecule type" value="Genomic_DNA"/>
</dbReference>
<dbReference type="Pfam" id="PF01048">
    <property type="entry name" value="PNP_UDP_1"/>
    <property type="match status" value="1"/>
</dbReference>
<accession>A0A1G6JJD1</accession>
<feature type="chain" id="PRO_5017255935" evidence="1">
    <location>
        <begin position="24"/>
        <end position="276"/>
    </location>
</feature>
<dbReference type="AlphaFoldDB" id="A0A1G6JJD1"/>
<protein>
    <submittedName>
        <fullName evidence="3">Adenosylhomocysteine nucleosidase</fullName>
    </submittedName>
</protein>
<dbReference type="OrthoDB" id="9792278at2"/>
<gene>
    <name evidence="3" type="ORF">SAMN05421733_11165</name>
</gene>
<dbReference type="InterPro" id="IPR035994">
    <property type="entry name" value="Nucleoside_phosphorylase_sf"/>
</dbReference>
<dbReference type="PANTHER" id="PTHR46832:SF1">
    <property type="entry name" value="5'-METHYLTHIOADENOSINE_S-ADENOSYLHOMOCYSTEINE NUCLEOSIDASE"/>
    <property type="match status" value="1"/>
</dbReference>
<proteinExistence type="predicted"/>
<dbReference type="CDD" id="cd09008">
    <property type="entry name" value="MTAN"/>
    <property type="match status" value="1"/>
</dbReference>
<keyword evidence="4" id="KW-1185">Reference proteome</keyword>
<reference evidence="4" key="1">
    <citation type="submission" date="2016-09" db="EMBL/GenBank/DDBJ databases">
        <authorList>
            <person name="Varghese N."/>
            <person name="Submissions S."/>
        </authorList>
    </citation>
    <scope>NUCLEOTIDE SEQUENCE [LARGE SCALE GENOMIC DNA]</scope>
    <source>
        <strain evidence="4">ANC 4422</strain>
    </source>
</reference>
<evidence type="ECO:0000313" key="4">
    <source>
        <dbReference type="Proteomes" id="UP000242501"/>
    </source>
</evidence>
<evidence type="ECO:0000313" key="3">
    <source>
        <dbReference type="EMBL" id="SDC18813.1"/>
    </source>
</evidence>
<evidence type="ECO:0000256" key="1">
    <source>
        <dbReference type="SAM" id="SignalP"/>
    </source>
</evidence>
<name>A0A1G6JJD1_9GAMM</name>
<evidence type="ECO:0000259" key="2">
    <source>
        <dbReference type="Pfam" id="PF01048"/>
    </source>
</evidence>
<dbReference type="STRING" id="1219383.SAMN05421733_11165"/>
<dbReference type="Proteomes" id="UP000242501">
    <property type="component" value="Unassembled WGS sequence"/>
</dbReference>
<dbReference type="SUPFAM" id="SSF53167">
    <property type="entry name" value="Purine and uridine phosphorylases"/>
    <property type="match status" value="1"/>
</dbReference>
<dbReference type="GO" id="GO:0008930">
    <property type="term" value="F:methylthioadenosine nucleosidase activity"/>
    <property type="evidence" value="ECO:0007669"/>
    <property type="project" value="TreeGrafter"/>
</dbReference>